<protein>
    <submittedName>
        <fullName evidence="3">Uncharacterized protein</fullName>
    </submittedName>
</protein>
<accession>A0A6G0SU95</accession>
<gene>
    <name evidence="3" type="ORF">AGLY_017667</name>
</gene>
<reference evidence="3 4" key="1">
    <citation type="submission" date="2019-08" db="EMBL/GenBank/DDBJ databases">
        <title>The genome of the soybean aphid Biotype 1, its phylome, world population structure and adaptation to the North American continent.</title>
        <authorList>
            <person name="Giordano R."/>
            <person name="Donthu R.K."/>
            <person name="Hernandez A.G."/>
            <person name="Wright C.L."/>
            <person name="Zimin A.V."/>
        </authorList>
    </citation>
    <scope>NUCLEOTIDE SEQUENCE [LARGE SCALE GENOMIC DNA]</scope>
    <source>
        <tissue evidence="3">Whole aphids</tissue>
    </source>
</reference>
<feature type="coiled-coil region" evidence="1">
    <location>
        <begin position="110"/>
        <end position="137"/>
    </location>
</feature>
<evidence type="ECO:0000313" key="4">
    <source>
        <dbReference type="Proteomes" id="UP000475862"/>
    </source>
</evidence>
<keyword evidence="1" id="KW-0175">Coiled coil</keyword>
<dbReference type="OrthoDB" id="6605749at2759"/>
<evidence type="ECO:0000313" key="3">
    <source>
        <dbReference type="EMBL" id="KAE9521933.1"/>
    </source>
</evidence>
<evidence type="ECO:0000256" key="1">
    <source>
        <dbReference type="SAM" id="Coils"/>
    </source>
</evidence>
<name>A0A6G0SU95_APHGL</name>
<dbReference type="EMBL" id="VYZN01001834">
    <property type="protein sequence ID" value="KAE9521933.1"/>
    <property type="molecule type" value="Genomic_DNA"/>
</dbReference>
<dbReference type="AlphaFoldDB" id="A0A6G0SU95"/>
<sequence length="208" mass="24292">MGLFIIFFFISAIISLVLFLLYLDSAKPDNSNKTRWSRLEQMRDEGIFKNKPAPLSKDVIYAMMQRGIYSINSDVETYNDGGEVQRWTRELLEKSSFKLEESQPNICSFMNMANKFLEKVEKEIEEYEDNLCKLNNELELITDTHLIIKKEIQKQLCQGKRKNVVLDDCNRSWTPPVPSYRCPIIADSQGEENFLNTLDRFEKERGIA</sequence>
<dbReference type="Proteomes" id="UP000475862">
    <property type="component" value="Unassembled WGS sequence"/>
</dbReference>
<evidence type="ECO:0000256" key="2">
    <source>
        <dbReference type="SAM" id="SignalP"/>
    </source>
</evidence>
<feature type="signal peptide" evidence="2">
    <location>
        <begin position="1"/>
        <end position="28"/>
    </location>
</feature>
<organism evidence="3 4">
    <name type="scientific">Aphis glycines</name>
    <name type="common">Soybean aphid</name>
    <dbReference type="NCBI Taxonomy" id="307491"/>
    <lineage>
        <taxon>Eukaryota</taxon>
        <taxon>Metazoa</taxon>
        <taxon>Ecdysozoa</taxon>
        <taxon>Arthropoda</taxon>
        <taxon>Hexapoda</taxon>
        <taxon>Insecta</taxon>
        <taxon>Pterygota</taxon>
        <taxon>Neoptera</taxon>
        <taxon>Paraneoptera</taxon>
        <taxon>Hemiptera</taxon>
        <taxon>Sternorrhyncha</taxon>
        <taxon>Aphidomorpha</taxon>
        <taxon>Aphidoidea</taxon>
        <taxon>Aphididae</taxon>
        <taxon>Aphidini</taxon>
        <taxon>Aphis</taxon>
        <taxon>Aphis</taxon>
    </lineage>
</organism>
<comment type="caution">
    <text evidence="3">The sequence shown here is derived from an EMBL/GenBank/DDBJ whole genome shotgun (WGS) entry which is preliminary data.</text>
</comment>
<proteinExistence type="predicted"/>
<feature type="chain" id="PRO_5026094562" evidence="2">
    <location>
        <begin position="29"/>
        <end position="208"/>
    </location>
</feature>
<keyword evidence="2" id="KW-0732">Signal</keyword>
<keyword evidence="4" id="KW-1185">Reference proteome</keyword>